<sequence length="179" mass="19537">MALLKDNALFQYVEGSIGDQISIYKRNGQTIVAKKRGRSRKKPTKNQVLARQKMAEAVGYARAILKDPEMKAYYQSKAGPGQNAWNMAISDALKSPEVQNIQAKDSTVVVTVRDKFAIAAVDVKITDAAGILLEKGKAVLSRNGVDWYYRAANLPGGATITVIAVDLPGNETKKEIQLE</sequence>
<dbReference type="AlphaFoldDB" id="A0A1K1RP24"/>
<dbReference type="EMBL" id="CP140154">
    <property type="protein sequence ID" value="WQG91824.1"/>
    <property type="molecule type" value="Genomic_DNA"/>
</dbReference>
<reference evidence="1 3" key="1">
    <citation type="submission" date="2016-11" db="EMBL/GenBank/DDBJ databases">
        <authorList>
            <person name="Jaros S."/>
            <person name="Januszkiewicz K."/>
            <person name="Wedrychowicz H."/>
        </authorList>
    </citation>
    <scope>NUCLEOTIDE SEQUENCE [LARGE SCALE GENOMIC DNA]</scope>
    <source>
        <strain evidence="1 3">DSM 784</strain>
    </source>
</reference>
<dbReference type="STRING" id="1004.SAMN05661012_04024"/>
<dbReference type="Proteomes" id="UP000183788">
    <property type="component" value="Unassembled WGS sequence"/>
</dbReference>
<dbReference type="Proteomes" id="UP001326715">
    <property type="component" value="Chromosome"/>
</dbReference>
<gene>
    <name evidence="1" type="ORF">SAMN05661012_04024</name>
    <name evidence="2" type="ORF">SR876_09940</name>
</gene>
<dbReference type="RefSeq" id="WP_072363022.1">
    <property type="nucleotide sequence ID" value="NZ_CP139972.1"/>
</dbReference>
<evidence type="ECO:0000313" key="1">
    <source>
        <dbReference type="EMBL" id="SFW73564.1"/>
    </source>
</evidence>
<dbReference type="OrthoDB" id="662803at2"/>
<name>A0A1K1RP24_9BACT</name>
<dbReference type="EMBL" id="FPIZ01000013">
    <property type="protein sequence ID" value="SFW73564.1"/>
    <property type="molecule type" value="Genomic_DNA"/>
</dbReference>
<reference evidence="2 4" key="2">
    <citation type="submission" date="2023-11" db="EMBL/GenBank/DDBJ databases">
        <title>MicrobeMod: A computational toolkit for identifying prokaryotic methylation and restriction-modification with nanopore sequencing.</title>
        <authorList>
            <person name="Crits-Christoph A."/>
            <person name="Kang S.C."/>
            <person name="Lee H."/>
            <person name="Ostrov N."/>
        </authorList>
    </citation>
    <scope>NUCLEOTIDE SEQUENCE [LARGE SCALE GENOMIC DNA]</scope>
    <source>
        <strain evidence="2 4">ATCC 23090</strain>
    </source>
</reference>
<evidence type="ECO:0000313" key="2">
    <source>
        <dbReference type="EMBL" id="WQG91824.1"/>
    </source>
</evidence>
<protein>
    <submittedName>
        <fullName evidence="1">Uncharacterized protein</fullName>
    </submittedName>
</protein>
<proteinExistence type="predicted"/>
<evidence type="ECO:0000313" key="4">
    <source>
        <dbReference type="Proteomes" id="UP001326715"/>
    </source>
</evidence>
<accession>A0A1K1RP24</accession>
<keyword evidence="4" id="KW-1185">Reference proteome</keyword>
<organism evidence="1 3">
    <name type="scientific">Chitinophaga sancti</name>
    <dbReference type="NCBI Taxonomy" id="1004"/>
    <lineage>
        <taxon>Bacteria</taxon>
        <taxon>Pseudomonadati</taxon>
        <taxon>Bacteroidota</taxon>
        <taxon>Chitinophagia</taxon>
        <taxon>Chitinophagales</taxon>
        <taxon>Chitinophagaceae</taxon>
        <taxon>Chitinophaga</taxon>
    </lineage>
</organism>
<evidence type="ECO:0000313" key="3">
    <source>
        <dbReference type="Proteomes" id="UP000183788"/>
    </source>
</evidence>